<dbReference type="Pfam" id="PF01738">
    <property type="entry name" value="DLH"/>
    <property type="match status" value="1"/>
</dbReference>
<dbReference type="EMBL" id="SMGK01000008">
    <property type="protein sequence ID" value="TCK69731.1"/>
    <property type="molecule type" value="Genomic_DNA"/>
</dbReference>
<sequence>MINKTRKKHGCWMHRISSTALLLALCCLTSGWLLMAHSQGLSLRTSKNGQFKYEVFGEDDPGRPALILLHGVSGPALPLYQQQAQFFAEHGYTVLLPHYFEVSKSDASKSPTPTGANYEAWASVVRDLAMESTHREVVVLGFSLGASVALAAGSQLLPVKAIAEWYGSLPDEFFYHLKGMPPLLILHGEHDSNVPVINAQQLIRLCGMKQLTCDSHIYPDQEHGFKGDALIDADARTLAFFSRFVSSKGDPTRGSHVRLGISAPHPALKAEN</sequence>
<dbReference type="InterPro" id="IPR029058">
    <property type="entry name" value="AB_hydrolase_fold"/>
</dbReference>
<dbReference type="InterPro" id="IPR002925">
    <property type="entry name" value="Dienelactn_hydro"/>
</dbReference>
<dbReference type="AlphaFoldDB" id="A0A4V2PUD3"/>
<dbReference type="SUPFAM" id="SSF53474">
    <property type="entry name" value="alpha/beta-Hydrolases"/>
    <property type="match status" value="1"/>
</dbReference>
<keyword evidence="3" id="KW-1185">Reference proteome</keyword>
<dbReference type="PANTHER" id="PTHR46623">
    <property type="entry name" value="CARBOXYMETHYLENEBUTENOLIDASE-RELATED"/>
    <property type="match status" value="1"/>
</dbReference>
<dbReference type="PANTHER" id="PTHR46623:SF6">
    <property type="entry name" value="ALPHA_BETA-HYDROLASES SUPERFAMILY PROTEIN"/>
    <property type="match status" value="1"/>
</dbReference>
<accession>A0A4V2PUD3</accession>
<dbReference type="InterPro" id="IPR051049">
    <property type="entry name" value="Dienelactone_hydrolase-like"/>
</dbReference>
<name>A0A4V2PUD3_9BACT</name>
<dbReference type="Gene3D" id="3.40.50.1820">
    <property type="entry name" value="alpha/beta hydrolase"/>
    <property type="match status" value="1"/>
</dbReference>
<feature type="domain" description="Dienelactone hydrolase" evidence="1">
    <location>
        <begin position="57"/>
        <end position="229"/>
    </location>
</feature>
<keyword evidence="2" id="KW-0378">Hydrolase</keyword>
<protein>
    <submittedName>
        <fullName evidence="2">Dienelactone hydrolase</fullName>
    </submittedName>
</protein>
<dbReference type="OrthoDB" id="9771666at2"/>
<dbReference type="RefSeq" id="WP_131999394.1">
    <property type="nucleotide sequence ID" value="NZ_SMGK01000008.1"/>
</dbReference>
<organism evidence="2 3">
    <name type="scientific">Acidipila rosea</name>
    <dbReference type="NCBI Taxonomy" id="768535"/>
    <lineage>
        <taxon>Bacteria</taxon>
        <taxon>Pseudomonadati</taxon>
        <taxon>Acidobacteriota</taxon>
        <taxon>Terriglobia</taxon>
        <taxon>Terriglobales</taxon>
        <taxon>Acidobacteriaceae</taxon>
        <taxon>Acidipila</taxon>
    </lineage>
</organism>
<dbReference type="Proteomes" id="UP000295210">
    <property type="component" value="Unassembled WGS sequence"/>
</dbReference>
<evidence type="ECO:0000259" key="1">
    <source>
        <dbReference type="Pfam" id="PF01738"/>
    </source>
</evidence>
<evidence type="ECO:0000313" key="2">
    <source>
        <dbReference type="EMBL" id="TCK69731.1"/>
    </source>
</evidence>
<dbReference type="GO" id="GO:0016787">
    <property type="term" value="F:hydrolase activity"/>
    <property type="evidence" value="ECO:0007669"/>
    <property type="project" value="UniProtKB-KW"/>
</dbReference>
<proteinExistence type="predicted"/>
<comment type="caution">
    <text evidence="2">The sequence shown here is derived from an EMBL/GenBank/DDBJ whole genome shotgun (WGS) entry which is preliminary data.</text>
</comment>
<reference evidence="2 3" key="1">
    <citation type="submission" date="2019-03" db="EMBL/GenBank/DDBJ databases">
        <title>Genomic Encyclopedia of Type Strains, Phase IV (KMG-IV): sequencing the most valuable type-strain genomes for metagenomic binning, comparative biology and taxonomic classification.</title>
        <authorList>
            <person name="Goeker M."/>
        </authorList>
    </citation>
    <scope>NUCLEOTIDE SEQUENCE [LARGE SCALE GENOMIC DNA]</scope>
    <source>
        <strain evidence="2 3">DSM 103428</strain>
    </source>
</reference>
<evidence type="ECO:0000313" key="3">
    <source>
        <dbReference type="Proteomes" id="UP000295210"/>
    </source>
</evidence>
<gene>
    <name evidence="2" type="ORF">C7378_3478</name>
</gene>